<dbReference type="RefSeq" id="WP_169725083.1">
    <property type="nucleotide sequence ID" value="NZ_CP050951.1"/>
</dbReference>
<protein>
    <submittedName>
        <fullName evidence="2">Uncharacterized protein</fullName>
    </submittedName>
</protein>
<dbReference type="EMBL" id="CP050951">
    <property type="protein sequence ID" value="QJQ07868.1"/>
    <property type="molecule type" value="Genomic_DNA"/>
</dbReference>
<gene>
    <name evidence="2" type="ORF">A3L25_020505</name>
</gene>
<keyword evidence="1" id="KW-0472">Membrane</keyword>
<evidence type="ECO:0000256" key="1">
    <source>
        <dbReference type="SAM" id="Phobius"/>
    </source>
</evidence>
<evidence type="ECO:0000313" key="2">
    <source>
        <dbReference type="EMBL" id="QJQ07868.1"/>
    </source>
</evidence>
<dbReference type="AlphaFoldDB" id="A0AAP9MVT4"/>
<feature type="transmembrane region" description="Helical" evidence="1">
    <location>
        <begin position="99"/>
        <end position="120"/>
    </location>
</feature>
<organism evidence="2 3">
    <name type="scientific">Pseudomonas putida</name>
    <name type="common">Arthrobacter siderocapsulatus</name>
    <dbReference type="NCBI Taxonomy" id="303"/>
    <lineage>
        <taxon>Bacteria</taxon>
        <taxon>Pseudomonadati</taxon>
        <taxon>Pseudomonadota</taxon>
        <taxon>Gammaproteobacteria</taxon>
        <taxon>Pseudomonadales</taxon>
        <taxon>Pseudomonadaceae</taxon>
        <taxon>Pseudomonas</taxon>
    </lineage>
</organism>
<accession>A0AAP9MVT4</accession>
<reference evidence="2 3" key="2">
    <citation type="submission" date="2020-04" db="EMBL/GenBank/DDBJ databases">
        <title>Complete genome sequence of Pseudomonas putida strain JQ581.</title>
        <authorList>
            <person name="Mu Y."/>
        </authorList>
    </citation>
    <scope>NUCLEOTIDE SEQUENCE [LARGE SCALE GENOMIC DNA]</scope>
    <source>
        <strain evidence="2 3">JQ581</strain>
    </source>
</reference>
<feature type="transmembrane region" description="Helical" evidence="1">
    <location>
        <begin position="71"/>
        <end position="93"/>
    </location>
</feature>
<keyword evidence="1" id="KW-0812">Transmembrane</keyword>
<evidence type="ECO:0000313" key="3">
    <source>
        <dbReference type="Proteomes" id="UP000076857"/>
    </source>
</evidence>
<name>A0AAP9MVT4_PSEPU</name>
<dbReference type="Proteomes" id="UP000076857">
    <property type="component" value="Chromosome"/>
</dbReference>
<keyword evidence="1" id="KW-1133">Transmembrane helix</keyword>
<reference evidence="2 3" key="1">
    <citation type="submission" date="2016-04" db="EMBL/GenBank/DDBJ databases">
        <authorList>
            <person name="Qiu J."/>
        </authorList>
    </citation>
    <scope>NUCLEOTIDE SEQUENCE [LARGE SCALE GENOMIC DNA]</scope>
    <source>
        <strain evidence="2 3">JQ581</strain>
    </source>
</reference>
<proteinExistence type="predicted"/>
<sequence>MLKATPEEKRSAFYGVKRDCGRKKHDGGMIGEHSPNYLTLESVSELETHVVADCFGAAVTICVFGKESMRLAIILAVLLIVAVFPWALAVYGATILAYYLWYVISGLFATGFLIFAYWYSHKTSERINRRRARQAKQENN</sequence>